<protein>
    <submittedName>
        <fullName evidence="1 2">Uncharacterized protein</fullName>
    </submittedName>
</protein>
<reference evidence="1 3" key="2">
    <citation type="journal article" date="2014" name="BMC Genomics">
        <title>An improved genome release (version Mt4.0) for the model legume Medicago truncatula.</title>
        <authorList>
            <person name="Tang H."/>
            <person name="Krishnakumar V."/>
            <person name="Bidwell S."/>
            <person name="Rosen B."/>
            <person name="Chan A."/>
            <person name="Zhou S."/>
            <person name="Gentzbittel L."/>
            <person name="Childs K.L."/>
            <person name="Yandell M."/>
            <person name="Gundlach H."/>
            <person name="Mayer K.F."/>
            <person name="Schwartz D.C."/>
            <person name="Town C.D."/>
        </authorList>
    </citation>
    <scope>GENOME REANNOTATION</scope>
    <source>
        <strain evidence="2 3">cv. Jemalong A17</strain>
    </source>
</reference>
<reference evidence="1 3" key="1">
    <citation type="journal article" date="2011" name="Nature">
        <title>The Medicago genome provides insight into the evolution of rhizobial symbioses.</title>
        <authorList>
            <person name="Young N.D."/>
            <person name="Debelle F."/>
            <person name="Oldroyd G.E."/>
            <person name="Geurts R."/>
            <person name="Cannon S.B."/>
            <person name="Udvardi M.K."/>
            <person name="Benedito V.A."/>
            <person name="Mayer K.F."/>
            <person name="Gouzy J."/>
            <person name="Schoof H."/>
            <person name="Van de Peer Y."/>
            <person name="Proost S."/>
            <person name="Cook D.R."/>
            <person name="Meyers B.C."/>
            <person name="Spannagl M."/>
            <person name="Cheung F."/>
            <person name="De Mita S."/>
            <person name="Krishnakumar V."/>
            <person name="Gundlach H."/>
            <person name="Zhou S."/>
            <person name="Mudge J."/>
            <person name="Bharti A.K."/>
            <person name="Murray J.D."/>
            <person name="Naoumkina M.A."/>
            <person name="Rosen B."/>
            <person name="Silverstein K.A."/>
            <person name="Tang H."/>
            <person name="Rombauts S."/>
            <person name="Zhao P.X."/>
            <person name="Zhou P."/>
            <person name="Barbe V."/>
            <person name="Bardou P."/>
            <person name="Bechner M."/>
            <person name="Bellec A."/>
            <person name="Berger A."/>
            <person name="Berges H."/>
            <person name="Bidwell S."/>
            <person name="Bisseling T."/>
            <person name="Choisne N."/>
            <person name="Couloux A."/>
            <person name="Denny R."/>
            <person name="Deshpande S."/>
            <person name="Dai X."/>
            <person name="Doyle J.J."/>
            <person name="Dudez A.M."/>
            <person name="Farmer A.D."/>
            <person name="Fouteau S."/>
            <person name="Franken C."/>
            <person name="Gibelin C."/>
            <person name="Gish J."/>
            <person name="Goldstein S."/>
            <person name="Gonzalez A.J."/>
            <person name="Green P.J."/>
            <person name="Hallab A."/>
            <person name="Hartog M."/>
            <person name="Hua A."/>
            <person name="Humphray S.J."/>
            <person name="Jeong D.H."/>
            <person name="Jing Y."/>
            <person name="Jocker A."/>
            <person name="Kenton S.M."/>
            <person name="Kim D.J."/>
            <person name="Klee K."/>
            <person name="Lai H."/>
            <person name="Lang C."/>
            <person name="Lin S."/>
            <person name="Macmil S.L."/>
            <person name="Magdelenat G."/>
            <person name="Matthews L."/>
            <person name="McCorrison J."/>
            <person name="Monaghan E.L."/>
            <person name="Mun J.H."/>
            <person name="Najar F.Z."/>
            <person name="Nicholson C."/>
            <person name="Noirot C."/>
            <person name="O'Bleness M."/>
            <person name="Paule C.R."/>
            <person name="Poulain J."/>
            <person name="Prion F."/>
            <person name="Qin B."/>
            <person name="Qu C."/>
            <person name="Retzel E.F."/>
            <person name="Riddle C."/>
            <person name="Sallet E."/>
            <person name="Samain S."/>
            <person name="Samson N."/>
            <person name="Sanders I."/>
            <person name="Saurat O."/>
            <person name="Scarpelli C."/>
            <person name="Schiex T."/>
            <person name="Segurens B."/>
            <person name="Severin A.J."/>
            <person name="Sherrier D.J."/>
            <person name="Shi R."/>
            <person name="Sims S."/>
            <person name="Singer S.R."/>
            <person name="Sinharoy S."/>
            <person name="Sterck L."/>
            <person name="Viollet A."/>
            <person name="Wang B.B."/>
            <person name="Wang K."/>
            <person name="Wang M."/>
            <person name="Wang X."/>
            <person name="Warfsmann J."/>
            <person name="Weissenbach J."/>
            <person name="White D.D."/>
            <person name="White J.D."/>
            <person name="Wiley G.B."/>
            <person name="Wincker P."/>
            <person name="Xing Y."/>
            <person name="Yang L."/>
            <person name="Yao Z."/>
            <person name="Ying F."/>
            <person name="Zhai J."/>
            <person name="Zhou L."/>
            <person name="Zuber A."/>
            <person name="Denarie J."/>
            <person name="Dixon R.A."/>
            <person name="May G.D."/>
            <person name="Schwartz D.C."/>
            <person name="Rogers J."/>
            <person name="Quetier F."/>
            <person name="Town C.D."/>
            <person name="Roe B.A."/>
        </authorList>
    </citation>
    <scope>NUCLEOTIDE SEQUENCE [LARGE SCALE GENOMIC DNA]</scope>
    <source>
        <strain evidence="1">A17</strain>
        <strain evidence="2 3">cv. Jemalong A17</strain>
    </source>
</reference>
<organism evidence="1 3">
    <name type="scientific">Medicago truncatula</name>
    <name type="common">Barrel medic</name>
    <name type="synonym">Medicago tribuloides</name>
    <dbReference type="NCBI Taxonomy" id="3880"/>
    <lineage>
        <taxon>Eukaryota</taxon>
        <taxon>Viridiplantae</taxon>
        <taxon>Streptophyta</taxon>
        <taxon>Embryophyta</taxon>
        <taxon>Tracheophyta</taxon>
        <taxon>Spermatophyta</taxon>
        <taxon>Magnoliopsida</taxon>
        <taxon>eudicotyledons</taxon>
        <taxon>Gunneridae</taxon>
        <taxon>Pentapetalae</taxon>
        <taxon>rosids</taxon>
        <taxon>fabids</taxon>
        <taxon>Fabales</taxon>
        <taxon>Fabaceae</taxon>
        <taxon>Papilionoideae</taxon>
        <taxon>50 kb inversion clade</taxon>
        <taxon>NPAAA clade</taxon>
        <taxon>Hologalegina</taxon>
        <taxon>IRL clade</taxon>
        <taxon>Trifolieae</taxon>
        <taxon>Medicago</taxon>
    </lineage>
</organism>
<dbReference type="AlphaFoldDB" id="G7K2I7"/>
<keyword evidence="3" id="KW-1185">Reference proteome</keyword>
<dbReference type="EnsemblPlants" id="AES94538">
    <property type="protein sequence ID" value="AES94538"/>
    <property type="gene ID" value="MTR_5g015510"/>
</dbReference>
<dbReference type="Proteomes" id="UP000002051">
    <property type="component" value="Chromosome 5"/>
</dbReference>
<evidence type="ECO:0000313" key="1">
    <source>
        <dbReference type="EMBL" id="AES94538.1"/>
    </source>
</evidence>
<evidence type="ECO:0000313" key="2">
    <source>
        <dbReference type="EnsemblPlants" id="AES94538"/>
    </source>
</evidence>
<dbReference type="HOGENOM" id="CLU_3017291_0_0_1"/>
<dbReference type="EMBL" id="CM001221">
    <property type="protein sequence ID" value="AES94538.1"/>
    <property type="molecule type" value="Genomic_DNA"/>
</dbReference>
<proteinExistence type="predicted"/>
<evidence type="ECO:0000313" key="3">
    <source>
        <dbReference type="Proteomes" id="UP000002051"/>
    </source>
</evidence>
<gene>
    <name evidence="1" type="ordered locus">MTR_5g015510</name>
</gene>
<accession>G7K2I7</accession>
<dbReference type="PaxDb" id="3880-AES94538"/>
<name>G7K2I7_MEDTR</name>
<sequence>MFDRFRLSDQFRSNADQINDFDLLHEAGISQCTTKLCDRYQFSAAMTFLSWFISTA</sequence>
<reference evidence="2" key="3">
    <citation type="submission" date="2015-04" db="UniProtKB">
        <authorList>
            <consortium name="EnsemblPlants"/>
        </authorList>
    </citation>
    <scope>IDENTIFICATION</scope>
    <source>
        <strain evidence="2">cv. Jemalong A17</strain>
    </source>
</reference>